<keyword evidence="4" id="KW-1185">Reference proteome</keyword>
<organism evidence="3 4">
    <name type="scientific">Piloderma croceum (strain F 1598)</name>
    <dbReference type="NCBI Taxonomy" id="765440"/>
    <lineage>
        <taxon>Eukaryota</taxon>
        <taxon>Fungi</taxon>
        <taxon>Dikarya</taxon>
        <taxon>Basidiomycota</taxon>
        <taxon>Agaricomycotina</taxon>
        <taxon>Agaricomycetes</taxon>
        <taxon>Agaricomycetidae</taxon>
        <taxon>Atheliales</taxon>
        <taxon>Atheliaceae</taxon>
        <taxon>Piloderma</taxon>
    </lineage>
</organism>
<dbReference type="OrthoDB" id="3241054at2759"/>
<feature type="chain" id="PRO_5002172239" evidence="2">
    <location>
        <begin position="22"/>
        <end position="230"/>
    </location>
</feature>
<protein>
    <submittedName>
        <fullName evidence="3">Uncharacterized protein</fullName>
    </submittedName>
</protein>
<name>A0A0C3ABS7_PILCF</name>
<dbReference type="InParanoid" id="A0A0C3ABS7"/>
<reference evidence="3 4" key="1">
    <citation type="submission" date="2014-04" db="EMBL/GenBank/DDBJ databases">
        <authorList>
            <consortium name="DOE Joint Genome Institute"/>
            <person name="Kuo A."/>
            <person name="Tarkka M."/>
            <person name="Buscot F."/>
            <person name="Kohler A."/>
            <person name="Nagy L.G."/>
            <person name="Floudas D."/>
            <person name="Copeland A."/>
            <person name="Barry K.W."/>
            <person name="Cichocki N."/>
            <person name="Veneault-Fourrey C."/>
            <person name="LaButti K."/>
            <person name="Lindquist E.A."/>
            <person name="Lipzen A."/>
            <person name="Lundell T."/>
            <person name="Morin E."/>
            <person name="Murat C."/>
            <person name="Sun H."/>
            <person name="Tunlid A."/>
            <person name="Henrissat B."/>
            <person name="Grigoriev I.V."/>
            <person name="Hibbett D.S."/>
            <person name="Martin F."/>
            <person name="Nordberg H.P."/>
            <person name="Cantor M.N."/>
            <person name="Hua S.X."/>
        </authorList>
    </citation>
    <scope>NUCLEOTIDE SEQUENCE [LARGE SCALE GENOMIC DNA]</scope>
    <source>
        <strain evidence="3 4">F 1598</strain>
    </source>
</reference>
<dbReference type="STRING" id="765440.A0A0C3ABS7"/>
<gene>
    <name evidence="3" type="ORF">PILCRDRAFT_93964</name>
</gene>
<proteinExistence type="predicted"/>
<accession>A0A0C3ABS7</accession>
<dbReference type="EMBL" id="KN833393">
    <property type="protein sequence ID" value="KIM71233.1"/>
    <property type="molecule type" value="Genomic_DNA"/>
</dbReference>
<dbReference type="HOGENOM" id="CLU_076643_0_0_1"/>
<dbReference type="Proteomes" id="UP000054166">
    <property type="component" value="Unassembled WGS sequence"/>
</dbReference>
<evidence type="ECO:0000256" key="2">
    <source>
        <dbReference type="SAM" id="SignalP"/>
    </source>
</evidence>
<dbReference type="AlphaFoldDB" id="A0A0C3ABS7"/>
<keyword evidence="2" id="KW-0732">Signal</keyword>
<evidence type="ECO:0000313" key="4">
    <source>
        <dbReference type="Proteomes" id="UP000054166"/>
    </source>
</evidence>
<evidence type="ECO:0000256" key="1">
    <source>
        <dbReference type="SAM" id="MobiDB-lite"/>
    </source>
</evidence>
<sequence>MFSKSFCVSVIILALGLRVNAHAGITPALGVSGKFARNDVQRPSAAKPCGSTALTDIDTSTPVTAAADGTMSLNITNFNGGTDGSRAIKSLQIDSTGTGKSFKAAPASAITKNGDANPASAGTQQLTIKMPAGTTCGGGKTKDLCLMSLTTDGGFGNCVVVKQGGAVAGKSGTAATGMAASAAVASNTATADGSSSEMKGNKNGAAKTDRRAVGSRAARAYLEAILAETE</sequence>
<evidence type="ECO:0000313" key="3">
    <source>
        <dbReference type="EMBL" id="KIM71233.1"/>
    </source>
</evidence>
<feature type="region of interest" description="Disordered" evidence="1">
    <location>
        <begin position="191"/>
        <end position="210"/>
    </location>
</feature>
<reference evidence="4" key="2">
    <citation type="submission" date="2015-01" db="EMBL/GenBank/DDBJ databases">
        <title>Evolutionary Origins and Diversification of the Mycorrhizal Mutualists.</title>
        <authorList>
            <consortium name="DOE Joint Genome Institute"/>
            <consortium name="Mycorrhizal Genomics Consortium"/>
            <person name="Kohler A."/>
            <person name="Kuo A."/>
            <person name="Nagy L.G."/>
            <person name="Floudas D."/>
            <person name="Copeland A."/>
            <person name="Barry K.W."/>
            <person name="Cichocki N."/>
            <person name="Veneault-Fourrey C."/>
            <person name="LaButti K."/>
            <person name="Lindquist E.A."/>
            <person name="Lipzen A."/>
            <person name="Lundell T."/>
            <person name="Morin E."/>
            <person name="Murat C."/>
            <person name="Riley R."/>
            <person name="Ohm R."/>
            <person name="Sun H."/>
            <person name="Tunlid A."/>
            <person name="Henrissat B."/>
            <person name="Grigoriev I.V."/>
            <person name="Hibbett D.S."/>
            <person name="Martin F."/>
        </authorList>
    </citation>
    <scope>NUCLEOTIDE SEQUENCE [LARGE SCALE GENOMIC DNA]</scope>
    <source>
        <strain evidence="4">F 1598</strain>
    </source>
</reference>
<feature type="signal peptide" evidence="2">
    <location>
        <begin position="1"/>
        <end position="21"/>
    </location>
</feature>